<dbReference type="PANTHER" id="PTHR22916">
    <property type="entry name" value="GLYCOSYLTRANSFERASE"/>
    <property type="match status" value="1"/>
</dbReference>
<dbReference type="PATRIC" id="fig|702438.4.peg.275"/>
<feature type="domain" description="Glycosyltransferase 2-like" evidence="3">
    <location>
        <begin position="5"/>
        <end position="156"/>
    </location>
</feature>
<dbReference type="Pfam" id="PF00535">
    <property type="entry name" value="Glycos_transf_2"/>
    <property type="match status" value="1"/>
</dbReference>
<evidence type="ECO:0000313" key="5">
    <source>
        <dbReference type="Proteomes" id="UP000005141"/>
    </source>
</evidence>
<evidence type="ECO:0000256" key="2">
    <source>
        <dbReference type="ARBA" id="ARBA00022679"/>
    </source>
</evidence>
<proteinExistence type="predicted"/>
<keyword evidence="5" id="KW-1185">Reference proteome</keyword>
<dbReference type="HOGENOM" id="CLU_025996_25_0_10"/>
<dbReference type="GeneID" id="95425030"/>
<dbReference type="GO" id="GO:0016758">
    <property type="term" value="F:hexosyltransferase activity"/>
    <property type="evidence" value="ECO:0007669"/>
    <property type="project" value="UniProtKB-ARBA"/>
</dbReference>
<name>G1W8W8_9BACT</name>
<dbReference type="EMBL" id="ADGI01000014">
    <property type="protein sequence ID" value="EGV34556.1"/>
    <property type="molecule type" value="Genomic_DNA"/>
</dbReference>
<dbReference type="Proteomes" id="UP000005141">
    <property type="component" value="Unassembled WGS sequence"/>
</dbReference>
<organism evidence="4 5">
    <name type="scientific">Segatella oulorum F0390</name>
    <dbReference type="NCBI Taxonomy" id="702438"/>
    <lineage>
        <taxon>Bacteria</taxon>
        <taxon>Pseudomonadati</taxon>
        <taxon>Bacteroidota</taxon>
        <taxon>Bacteroidia</taxon>
        <taxon>Bacteroidales</taxon>
        <taxon>Prevotellaceae</taxon>
        <taxon>Segatella</taxon>
    </lineage>
</organism>
<protein>
    <recommendedName>
        <fullName evidence="3">Glycosyltransferase 2-like domain-containing protein</fullName>
    </recommendedName>
</protein>
<dbReference type="InterPro" id="IPR029044">
    <property type="entry name" value="Nucleotide-diphossugar_trans"/>
</dbReference>
<evidence type="ECO:0000256" key="1">
    <source>
        <dbReference type="ARBA" id="ARBA00022676"/>
    </source>
</evidence>
<dbReference type="InterPro" id="IPR001173">
    <property type="entry name" value="Glyco_trans_2-like"/>
</dbReference>
<sequence length="313" mass="36110">MIKVSVIVAVYNVAPFLDKCMTSLKNQTLRDFEVILVDDGSTDKSGRICDAYAREDSRFKVFHRANGGVASARELGVEKASGEYLIHVDPDDWIEDDMLEELYGCAISEAADVVICDFYIDTLPAAMEYSRQQPRDLKHSTILTQYLDSSLHGSCWNKLVKRSVWSALDIHFPLIKLCEDMWVNAKLAMNDISFSYLNNAFYHYVRIDRVGSVTRGGNVQAGINAYEANVCFRNLLQDTDYWETYVKYSMPWMAYLALYYNAVSVEKFKQEFRDLQHVSSVGWILRLSVKWYWLGQLILLARKCLGKLRDWLY</sequence>
<dbReference type="RefSeq" id="WP_004379246.1">
    <property type="nucleotide sequence ID" value="NZ_JH114215.1"/>
</dbReference>
<accession>G1W8W8</accession>
<evidence type="ECO:0000313" key="4">
    <source>
        <dbReference type="EMBL" id="EGV34556.1"/>
    </source>
</evidence>
<evidence type="ECO:0000259" key="3">
    <source>
        <dbReference type="Pfam" id="PF00535"/>
    </source>
</evidence>
<dbReference type="SUPFAM" id="SSF53448">
    <property type="entry name" value="Nucleotide-diphospho-sugar transferases"/>
    <property type="match status" value="1"/>
</dbReference>
<comment type="caution">
    <text evidence="4">The sequence shown here is derived from an EMBL/GenBank/DDBJ whole genome shotgun (WGS) entry which is preliminary data.</text>
</comment>
<dbReference type="eggNOG" id="COG1216">
    <property type="taxonomic scope" value="Bacteria"/>
</dbReference>
<dbReference type="AlphaFoldDB" id="G1W8W8"/>
<dbReference type="Gene3D" id="3.90.550.10">
    <property type="entry name" value="Spore Coat Polysaccharide Biosynthesis Protein SpsA, Chain A"/>
    <property type="match status" value="1"/>
</dbReference>
<gene>
    <name evidence="4" type="ORF">HMPREF9431_00269</name>
</gene>
<dbReference type="PANTHER" id="PTHR22916:SF51">
    <property type="entry name" value="GLYCOSYLTRANSFERASE EPSH-RELATED"/>
    <property type="match status" value="1"/>
</dbReference>
<dbReference type="CDD" id="cd00761">
    <property type="entry name" value="Glyco_tranf_GTA_type"/>
    <property type="match status" value="1"/>
</dbReference>
<dbReference type="OrthoDB" id="6307329at2"/>
<reference evidence="4 5" key="1">
    <citation type="submission" date="2011-07" db="EMBL/GenBank/DDBJ databases">
        <title>The Genome Sequence of Prevotella oulorum F0390.</title>
        <authorList>
            <consortium name="The Broad Institute Genome Sequencing Platform"/>
            <consortium name="The Broad Institute Genome Sequencing Center for Infectious Disease"/>
            <person name="Earl A."/>
            <person name="Ward D."/>
            <person name="Feldgarden M."/>
            <person name="Gevers D."/>
            <person name="Izard J."/>
            <person name="Ganesan A."/>
            <person name="Baranova O.V."/>
            <person name="Blanton J.M."/>
            <person name="Tanner A.C."/>
            <person name="Dewhirst F.E."/>
            <person name="Young S.K."/>
            <person name="Zeng Q."/>
            <person name="Gargeya S."/>
            <person name="Fitzgerald M."/>
            <person name="Haas B."/>
            <person name="Abouelleil A."/>
            <person name="Alvarado L."/>
            <person name="Arachchi H.M."/>
            <person name="Berlin A."/>
            <person name="Brown A."/>
            <person name="Chapman S.B."/>
            <person name="Chen Z."/>
            <person name="Dunbar C."/>
            <person name="Freedman E."/>
            <person name="Gearin G."/>
            <person name="Gellesch M."/>
            <person name="Goldberg J."/>
            <person name="Griggs A."/>
            <person name="Gujja S."/>
            <person name="Heiman D."/>
            <person name="Howarth C."/>
            <person name="Larson L."/>
            <person name="Lui A."/>
            <person name="MacDonald P.J.P."/>
            <person name="Mehta T."/>
            <person name="Montmayeur A."/>
            <person name="Murphy C."/>
            <person name="Neiman D."/>
            <person name="Pearson M."/>
            <person name="Priest M."/>
            <person name="Roberts A."/>
            <person name="Saif S."/>
            <person name="Shea T."/>
            <person name="Shenoy N."/>
            <person name="Sisk P."/>
            <person name="Stolte C."/>
            <person name="Sykes S."/>
            <person name="Wortman J."/>
            <person name="Nusbaum C."/>
            <person name="Birren B."/>
        </authorList>
    </citation>
    <scope>NUCLEOTIDE SEQUENCE [LARGE SCALE GENOMIC DNA]</scope>
    <source>
        <strain evidence="4 5">F0390</strain>
    </source>
</reference>
<keyword evidence="1" id="KW-0328">Glycosyltransferase</keyword>
<keyword evidence="2" id="KW-0808">Transferase</keyword>